<gene>
    <name evidence="3" type="ORF">AQJ54_23930</name>
</gene>
<name>A0A101RYJ1_9ACTN</name>
<evidence type="ECO:0000313" key="4">
    <source>
        <dbReference type="Proteomes" id="UP000054375"/>
    </source>
</evidence>
<comment type="caution">
    <text evidence="3">The sequence shown here is derived from an EMBL/GenBank/DDBJ whole genome shotgun (WGS) entry which is preliminary data.</text>
</comment>
<keyword evidence="2" id="KW-0732">Signal</keyword>
<evidence type="ECO:0000256" key="1">
    <source>
        <dbReference type="SAM" id="MobiDB-lite"/>
    </source>
</evidence>
<sequence length="338" mass="35442">MRPSSTALGGAAVRSAALLSVLACLVAVTGCSDGTASPRPRASAHGTTHQGTDVARGTPPVAGVPVILGVKSLVLPIEPYLVTDRQMSAVLRAREELVAPCMRRFGFAWPDPGPGTGDSGGMPSGMKNAANMDRRYGITDPALAARHGYHFAPDAGQRTTKEPPATRPDADALAVLTGRTGDGTPAPSRYHGLAVPEGGCQGQATARLTGGRPLGNDPLAGEINIVSYQKSRADPRVKAVFRAWSACMRKRGYSYAAPTDAPGKDPRFTGPAPTRQEIALAEADVACKRQTNVIGVWFTVDTAYQRRMMATKGPELAHAKDAVRIQTANAARVLNGDR</sequence>
<feature type="chain" id="PRO_5038741186" description="PknH-like protein" evidence="2">
    <location>
        <begin position="24"/>
        <end position="338"/>
    </location>
</feature>
<evidence type="ECO:0000256" key="2">
    <source>
        <dbReference type="SAM" id="SignalP"/>
    </source>
</evidence>
<reference evidence="3 4" key="1">
    <citation type="submission" date="2015-10" db="EMBL/GenBank/DDBJ databases">
        <title>Draft genome sequence of Streptomyces griseorubiginosus DSM 40469, type strain for the species Streptomyces griseorubiginosus.</title>
        <authorList>
            <person name="Ruckert C."/>
            <person name="Winkler A."/>
            <person name="Kalinowski J."/>
            <person name="Kampfer P."/>
            <person name="Glaeser S."/>
        </authorList>
    </citation>
    <scope>NUCLEOTIDE SEQUENCE [LARGE SCALE GENOMIC DNA]</scope>
    <source>
        <strain evidence="3 4">DSM 40469</strain>
    </source>
</reference>
<proteinExistence type="predicted"/>
<accession>A0A101RYJ1</accession>
<dbReference type="PROSITE" id="PS51257">
    <property type="entry name" value="PROKAR_LIPOPROTEIN"/>
    <property type="match status" value="1"/>
</dbReference>
<feature type="region of interest" description="Disordered" evidence="1">
    <location>
        <begin position="34"/>
        <end position="58"/>
    </location>
</feature>
<organism evidence="3 4">
    <name type="scientific">Streptomyces griseorubiginosus</name>
    <dbReference type="NCBI Taxonomy" id="67304"/>
    <lineage>
        <taxon>Bacteria</taxon>
        <taxon>Bacillati</taxon>
        <taxon>Actinomycetota</taxon>
        <taxon>Actinomycetes</taxon>
        <taxon>Kitasatosporales</taxon>
        <taxon>Streptomycetaceae</taxon>
        <taxon>Streptomyces</taxon>
    </lineage>
</organism>
<dbReference type="EMBL" id="LMWV01000020">
    <property type="protein sequence ID" value="KUN64097.1"/>
    <property type="molecule type" value="Genomic_DNA"/>
</dbReference>
<protein>
    <recommendedName>
        <fullName evidence="5">PknH-like protein</fullName>
    </recommendedName>
</protein>
<keyword evidence="4" id="KW-1185">Reference proteome</keyword>
<dbReference type="Proteomes" id="UP000054375">
    <property type="component" value="Unassembled WGS sequence"/>
</dbReference>
<evidence type="ECO:0000313" key="3">
    <source>
        <dbReference type="EMBL" id="KUN64097.1"/>
    </source>
</evidence>
<feature type="signal peptide" evidence="2">
    <location>
        <begin position="1"/>
        <end position="23"/>
    </location>
</feature>
<dbReference type="AlphaFoldDB" id="A0A101RYJ1"/>
<evidence type="ECO:0008006" key="5">
    <source>
        <dbReference type="Google" id="ProtNLM"/>
    </source>
</evidence>